<sequence>MDWRDDGLVIGARRHGETSVILELMTRAHGRHLGLVRGGRSRTLRPILQPGNLVVAHWRARLEDHLGAYTVEPLAARAAHFLDRAAALHGVGALCALLRLLPERDPHEELYEMADAVVARLGDPGAAAPLMARFELALLGALGFGLDLDCCALTGARDDLAYVSPKSGRAVSRAAGAPWREKLLPYPNFLQDDALAPPCADIVAAFRLTGYFLTRDVFAPRGVPLPAARDLYIGAFSRAA</sequence>
<dbReference type="NCBIfam" id="TIGR00613">
    <property type="entry name" value="reco"/>
    <property type="match status" value="1"/>
</dbReference>
<proteinExistence type="inferred from homology"/>
<name>A0ABU7XE55_9HYPH</name>
<evidence type="ECO:0000259" key="8">
    <source>
        <dbReference type="Pfam" id="PF11967"/>
    </source>
</evidence>
<keyword evidence="10" id="KW-1185">Reference proteome</keyword>
<comment type="function">
    <text evidence="7">Involved in DNA repair and RecF pathway recombination.</text>
</comment>
<dbReference type="PANTHER" id="PTHR33991">
    <property type="entry name" value="DNA REPAIR PROTEIN RECO"/>
    <property type="match status" value="1"/>
</dbReference>
<dbReference type="Pfam" id="PF11967">
    <property type="entry name" value="RecO_N"/>
    <property type="match status" value="1"/>
</dbReference>
<dbReference type="InterPro" id="IPR012340">
    <property type="entry name" value="NA-bd_OB-fold"/>
</dbReference>
<dbReference type="HAMAP" id="MF_00201">
    <property type="entry name" value="RecO"/>
    <property type="match status" value="1"/>
</dbReference>
<dbReference type="InterPro" id="IPR037278">
    <property type="entry name" value="ARFGAP/RecO"/>
</dbReference>
<dbReference type="Gene3D" id="2.40.50.140">
    <property type="entry name" value="Nucleic acid-binding proteins"/>
    <property type="match status" value="1"/>
</dbReference>
<evidence type="ECO:0000313" key="10">
    <source>
        <dbReference type="Proteomes" id="UP001350748"/>
    </source>
</evidence>
<keyword evidence="5 7" id="KW-0234">DNA repair</keyword>
<comment type="caution">
    <text evidence="9">The sequence shown here is derived from an EMBL/GenBank/DDBJ whole genome shotgun (WGS) entry which is preliminary data.</text>
</comment>
<dbReference type="SUPFAM" id="SSF57863">
    <property type="entry name" value="ArfGap/RecO-like zinc finger"/>
    <property type="match status" value="1"/>
</dbReference>
<dbReference type="Gene3D" id="1.20.1440.120">
    <property type="entry name" value="Recombination protein O, C-terminal domain"/>
    <property type="match status" value="1"/>
</dbReference>
<dbReference type="EMBL" id="JAZHYN010000007">
    <property type="protein sequence ID" value="MEF3365671.1"/>
    <property type="molecule type" value="Genomic_DNA"/>
</dbReference>
<dbReference type="Proteomes" id="UP001350748">
    <property type="component" value="Unassembled WGS sequence"/>
</dbReference>
<gene>
    <name evidence="7 9" type="primary">recO</name>
    <name evidence="9" type="ORF">V3H18_03895</name>
</gene>
<keyword evidence="4 7" id="KW-0233">DNA recombination</keyword>
<accession>A0ABU7XE55</accession>
<evidence type="ECO:0000256" key="6">
    <source>
        <dbReference type="ARBA" id="ARBA00033409"/>
    </source>
</evidence>
<evidence type="ECO:0000313" key="9">
    <source>
        <dbReference type="EMBL" id="MEF3365671.1"/>
    </source>
</evidence>
<evidence type="ECO:0000256" key="4">
    <source>
        <dbReference type="ARBA" id="ARBA00023172"/>
    </source>
</evidence>
<reference evidence="9 10" key="1">
    <citation type="submission" date="2024-02" db="EMBL/GenBank/DDBJ databases">
        <authorList>
            <person name="Grouzdev D."/>
        </authorList>
    </citation>
    <scope>NUCLEOTIDE SEQUENCE [LARGE SCALE GENOMIC DNA]</scope>
    <source>
        <strain evidence="9 10">9N</strain>
    </source>
</reference>
<evidence type="ECO:0000256" key="1">
    <source>
        <dbReference type="ARBA" id="ARBA00007452"/>
    </source>
</evidence>
<comment type="similarity">
    <text evidence="1 7">Belongs to the RecO family.</text>
</comment>
<evidence type="ECO:0000256" key="2">
    <source>
        <dbReference type="ARBA" id="ARBA00021310"/>
    </source>
</evidence>
<evidence type="ECO:0000256" key="5">
    <source>
        <dbReference type="ARBA" id="ARBA00023204"/>
    </source>
</evidence>
<dbReference type="InterPro" id="IPR003717">
    <property type="entry name" value="RecO"/>
</dbReference>
<evidence type="ECO:0000256" key="3">
    <source>
        <dbReference type="ARBA" id="ARBA00022763"/>
    </source>
</evidence>
<dbReference type="Pfam" id="PF02565">
    <property type="entry name" value="RecO_C"/>
    <property type="match status" value="1"/>
</dbReference>
<protein>
    <recommendedName>
        <fullName evidence="2 7">DNA repair protein RecO</fullName>
    </recommendedName>
    <alternativeName>
        <fullName evidence="6 7">Recombination protein O</fullName>
    </alternativeName>
</protein>
<dbReference type="PANTHER" id="PTHR33991:SF1">
    <property type="entry name" value="DNA REPAIR PROTEIN RECO"/>
    <property type="match status" value="1"/>
</dbReference>
<dbReference type="InterPro" id="IPR022572">
    <property type="entry name" value="DNA_rep/recomb_RecO_N"/>
</dbReference>
<dbReference type="SUPFAM" id="SSF50249">
    <property type="entry name" value="Nucleic acid-binding proteins"/>
    <property type="match status" value="1"/>
</dbReference>
<dbReference type="InterPro" id="IPR042242">
    <property type="entry name" value="RecO_C"/>
</dbReference>
<evidence type="ECO:0000256" key="7">
    <source>
        <dbReference type="HAMAP-Rule" id="MF_00201"/>
    </source>
</evidence>
<dbReference type="RefSeq" id="WP_332080595.1">
    <property type="nucleotide sequence ID" value="NZ_JAZHYN010000007.1"/>
</dbReference>
<organism evidence="9 10">
    <name type="scientific">Methylocystis borbori</name>
    <dbReference type="NCBI Taxonomy" id="3118750"/>
    <lineage>
        <taxon>Bacteria</taxon>
        <taxon>Pseudomonadati</taxon>
        <taxon>Pseudomonadota</taxon>
        <taxon>Alphaproteobacteria</taxon>
        <taxon>Hyphomicrobiales</taxon>
        <taxon>Methylocystaceae</taxon>
        <taxon>Methylocystis</taxon>
    </lineage>
</organism>
<keyword evidence="3 7" id="KW-0227">DNA damage</keyword>
<feature type="domain" description="DNA replication/recombination mediator RecO N-terminal" evidence="8">
    <location>
        <begin position="1"/>
        <end position="71"/>
    </location>
</feature>